<dbReference type="SMART" id="SM00267">
    <property type="entry name" value="GGDEF"/>
    <property type="match status" value="1"/>
</dbReference>
<dbReference type="EC" id="2.7.7.65" evidence="1"/>
<dbReference type="InterPro" id="IPR000160">
    <property type="entry name" value="GGDEF_dom"/>
</dbReference>
<organism evidence="4 5">
    <name type="scientific">Turneriella parva (strain ATCC BAA-1111 / DSM 21527 / NCTC 11395 / H)</name>
    <name type="common">Leptospira parva</name>
    <dbReference type="NCBI Taxonomy" id="869212"/>
    <lineage>
        <taxon>Bacteria</taxon>
        <taxon>Pseudomonadati</taxon>
        <taxon>Spirochaetota</taxon>
        <taxon>Spirochaetia</taxon>
        <taxon>Leptospirales</taxon>
        <taxon>Leptospiraceae</taxon>
        <taxon>Turneriella</taxon>
    </lineage>
</organism>
<feature type="domain" description="GGDEF" evidence="3">
    <location>
        <begin position="229"/>
        <end position="366"/>
    </location>
</feature>
<dbReference type="InterPro" id="IPR029787">
    <property type="entry name" value="Nucleotide_cyclase"/>
</dbReference>
<dbReference type="GO" id="GO:1902201">
    <property type="term" value="P:negative regulation of bacterial-type flagellum-dependent cell motility"/>
    <property type="evidence" value="ECO:0007669"/>
    <property type="project" value="TreeGrafter"/>
</dbReference>
<dbReference type="InterPro" id="IPR003018">
    <property type="entry name" value="GAF"/>
</dbReference>
<proteinExistence type="predicted"/>
<dbReference type="InterPro" id="IPR043128">
    <property type="entry name" value="Rev_trsase/Diguanyl_cyclase"/>
</dbReference>
<dbReference type="SMART" id="SM00065">
    <property type="entry name" value="GAF"/>
    <property type="match status" value="1"/>
</dbReference>
<dbReference type="KEGG" id="tpx:Turpa_1187"/>
<dbReference type="HOGENOM" id="CLU_000445_11_24_12"/>
<gene>
    <name evidence="4" type="ordered locus">Turpa_1187</name>
</gene>
<reference evidence="4 5" key="1">
    <citation type="submission" date="2012-06" db="EMBL/GenBank/DDBJ databases">
        <title>The complete chromosome of genome of Turneriella parva DSM 21527.</title>
        <authorList>
            <consortium name="US DOE Joint Genome Institute (JGI-PGF)"/>
            <person name="Lucas S."/>
            <person name="Han J."/>
            <person name="Lapidus A."/>
            <person name="Bruce D."/>
            <person name="Goodwin L."/>
            <person name="Pitluck S."/>
            <person name="Peters L."/>
            <person name="Kyrpides N."/>
            <person name="Mavromatis K."/>
            <person name="Ivanova N."/>
            <person name="Mikhailova N."/>
            <person name="Chertkov O."/>
            <person name="Detter J.C."/>
            <person name="Tapia R."/>
            <person name="Han C."/>
            <person name="Land M."/>
            <person name="Hauser L."/>
            <person name="Markowitz V."/>
            <person name="Cheng J.-F."/>
            <person name="Hugenholtz P."/>
            <person name="Woyke T."/>
            <person name="Wu D."/>
            <person name="Gronow S."/>
            <person name="Wellnitz S."/>
            <person name="Brambilla E."/>
            <person name="Klenk H.-P."/>
            <person name="Eisen J.A."/>
        </authorList>
    </citation>
    <scope>NUCLEOTIDE SEQUENCE [LARGE SCALE GENOMIC DNA]</scope>
    <source>
        <strain evidence="5">ATCC BAA-1111 / DSM 21527 / NCTC 11395 / H</strain>
    </source>
</reference>
<name>I4B3H8_TURPD</name>
<dbReference type="GO" id="GO:0052621">
    <property type="term" value="F:diguanylate cyclase activity"/>
    <property type="evidence" value="ECO:0007669"/>
    <property type="project" value="UniProtKB-EC"/>
</dbReference>
<dbReference type="GO" id="GO:0043709">
    <property type="term" value="P:cell adhesion involved in single-species biofilm formation"/>
    <property type="evidence" value="ECO:0007669"/>
    <property type="project" value="TreeGrafter"/>
</dbReference>
<dbReference type="FunFam" id="3.30.70.270:FF:000001">
    <property type="entry name" value="Diguanylate cyclase domain protein"/>
    <property type="match status" value="1"/>
</dbReference>
<evidence type="ECO:0000256" key="2">
    <source>
        <dbReference type="ARBA" id="ARBA00034247"/>
    </source>
</evidence>
<dbReference type="PROSITE" id="PS50887">
    <property type="entry name" value="GGDEF"/>
    <property type="match status" value="1"/>
</dbReference>
<dbReference type="Pfam" id="PF00990">
    <property type="entry name" value="GGDEF"/>
    <property type="match status" value="1"/>
</dbReference>
<dbReference type="NCBIfam" id="TIGR00254">
    <property type="entry name" value="GGDEF"/>
    <property type="match status" value="1"/>
</dbReference>
<dbReference type="SUPFAM" id="SSF55781">
    <property type="entry name" value="GAF domain-like"/>
    <property type="match status" value="1"/>
</dbReference>
<dbReference type="Gene3D" id="3.30.70.270">
    <property type="match status" value="1"/>
</dbReference>
<dbReference type="InterPro" id="IPR050469">
    <property type="entry name" value="Diguanylate_Cyclase"/>
</dbReference>
<dbReference type="PANTHER" id="PTHR45138:SF9">
    <property type="entry name" value="DIGUANYLATE CYCLASE DGCM-RELATED"/>
    <property type="match status" value="1"/>
</dbReference>
<protein>
    <recommendedName>
        <fullName evidence="1">diguanylate cyclase</fullName>
        <ecNumber evidence="1">2.7.7.65</ecNumber>
    </recommendedName>
</protein>
<dbReference type="STRING" id="869212.Turpa_1187"/>
<dbReference type="GO" id="GO:0005886">
    <property type="term" value="C:plasma membrane"/>
    <property type="evidence" value="ECO:0007669"/>
    <property type="project" value="TreeGrafter"/>
</dbReference>
<evidence type="ECO:0000256" key="1">
    <source>
        <dbReference type="ARBA" id="ARBA00012528"/>
    </source>
</evidence>
<keyword evidence="5" id="KW-1185">Reference proteome</keyword>
<sequence length="366" mass="40609">MQEHSALTQPDTFIEHYERKIHSQKQLIELSKALNSNLDLRSLIDSILNISIAQSRCLQAGIYLVPEIDHHGLVLDENFVGFEVADPSAFAIPYKSDIVKLLSEYPTLLTLSEIKNIAAATEHSSLAQVSYTAAITQFSKLNAELLLVPLKAKGRINGILVMGPKSDGETYLAEEKAFLSDLASLAAIAVENARLYELATVDMMTKLKIHHFFQTRLREEIENSRDTGEPVCLLLTDIDHFKKFNDTYGHQIGDLVLKEVAKVLINTAKGKDVAARYGGEEFALIAPARNIESARAIAEKYREKIEKLSVKNPSNKGEKTLKVTVSVGVAMFNPETDSENKHLIERADQALYAAKHGGRNRVEVKA</sequence>
<evidence type="ECO:0000259" key="3">
    <source>
        <dbReference type="PROSITE" id="PS50887"/>
    </source>
</evidence>
<dbReference type="AlphaFoldDB" id="I4B3H8"/>
<accession>I4B3H8</accession>
<dbReference type="Gene3D" id="3.30.450.40">
    <property type="match status" value="1"/>
</dbReference>
<dbReference type="PANTHER" id="PTHR45138">
    <property type="entry name" value="REGULATORY COMPONENTS OF SENSORY TRANSDUCTION SYSTEM"/>
    <property type="match status" value="1"/>
</dbReference>
<dbReference type="EMBL" id="CP002959">
    <property type="protein sequence ID" value="AFM11835.1"/>
    <property type="molecule type" value="Genomic_DNA"/>
</dbReference>
<comment type="catalytic activity">
    <reaction evidence="2">
        <text>2 GTP = 3',3'-c-di-GMP + 2 diphosphate</text>
        <dbReference type="Rhea" id="RHEA:24898"/>
        <dbReference type="ChEBI" id="CHEBI:33019"/>
        <dbReference type="ChEBI" id="CHEBI:37565"/>
        <dbReference type="ChEBI" id="CHEBI:58805"/>
        <dbReference type="EC" id="2.7.7.65"/>
    </reaction>
</comment>
<dbReference type="Pfam" id="PF13492">
    <property type="entry name" value="GAF_3"/>
    <property type="match status" value="1"/>
</dbReference>
<dbReference type="SUPFAM" id="SSF55073">
    <property type="entry name" value="Nucleotide cyclase"/>
    <property type="match status" value="1"/>
</dbReference>
<dbReference type="InterPro" id="IPR029016">
    <property type="entry name" value="GAF-like_dom_sf"/>
</dbReference>
<dbReference type="CDD" id="cd01949">
    <property type="entry name" value="GGDEF"/>
    <property type="match status" value="1"/>
</dbReference>
<evidence type="ECO:0000313" key="4">
    <source>
        <dbReference type="EMBL" id="AFM11835.1"/>
    </source>
</evidence>
<evidence type="ECO:0000313" key="5">
    <source>
        <dbReference type="Proteomes" id="UP000006048"/>
    </source>
</evidence>
<dbReference type="Proteomes" id="UP000006048">
    <property type="component" value="Chromosome"/>
</dbReference>